<dbReference type="SUPFAM" id="SSF48371">
    <property type="entry name" value="ARM repeat"/>
    <property type="match status" value="1"/>
</dbReference>
<dbReference type="CDD" id="cd06561">
    <property type="entry name" value="AlkD_like"/>
    <property type="match status" value="1"/>
</dbReference>
<evidence type="ECO:0000313" key="2">
    <source>
        <dbReference type="Proteomes" id="UP001559025"/>
    </source>
</evidence>
<comment type="caution">
    <text evidence="1">The sequence shown here is derived from an EMBL/GenBank/DDBJ whole genome shotgun (WGS) entry which is preliminary data.</text>
</comment>
<evidence type="ECO:0000313" key="1">
    <source>
        <dbReference type="EMBL" id="MEX4007870.1"/>
    </source>
</evidence>
<organism evidence="1 2">
    <name type="scientific">Neoaquamicrobium sediminum</name>
    <dbReference type="NCBI Taxonomy" id="1849104"/>
    <lineage>
        <taxon>Bacteria</taxon>
        <taxon>Pseudomonadati</taxon>
        <taxon>Pseudomonadota</taxon>
        <taxon>Alphaproteobacteria</taxon>
        <taxon>Hyphomicrobiales</taxon>
        <taxon>Phyllobacteriaceae</taxon>
        <taxon>Neoaquamicrobium</taxon>
    </lineage>
</organism>
<dbReference type="InterPro" id="IPR016024">
    <property type="entry name" value="ARM-type_fold"/>
</dbReference>
<dbReference type="Gene3D" id="1.25.10.90">
    <property type="match status" value="1"/>
</dbReference>
<keyword evidence="2" id="KW-1185">Reference proteome</keyword>
<dbReference type="PANTHER" id="PTHR41291">
    <property type="entry name" value="DNA ALKYLATION REPAIR PROTEIN"/>
    <property type="match status" value="1"/>
</dbReference>
<dbReference type="RefSeq" id="WP_368802956.1">
    <property type="nucleotide sequence ID" value="NZ_JAZHFV010000003.1"/>
</dbReference>
<name>A0ABV3WT74_9HYPH</name>
<dbReference type="Proteomes" id="UP001559025">
    <property type="component" value="Unassembled WGS sequence"/>
</dbReference>
<reference evidence="1 2" key="1">
    <citation type="submission" date="2024-01" db="EMBL/GenBank/DDBJ databases">
        <title>New evidence supports the origin of RcGTA from prophage.</title>
        <authorList>
            <person name="Xu Y."/>
            <person name="Liu B."/>
            <person name="Chen F."/>
        </authorList>
    </citation>
    <scope>NUCLEOTIDE SEQUENCE [LARGE SCALE GENOMIC DNA]</scope>
    <source>
        <strain evidence="1 2">CBW1107-2</strain>
    </source>
</reference>
<gene>
    <name evidence="1" type="ORF">V1479_11185</name>
</gene>
<dbReference type="InterPro" id="IPR014825">
    <property type="entry name" value="DNA_alkylation"/>
</dbReference>
<sequence>MNALSRNSTAEEIIEHLKSLGSEENRQGMLRYGIRIERALGISHGEQRHIARAIGRDHERAFALWDSGITEAQFIASLTADPKRFTADDARQWAAEFDSWDIVDGVSDLFVDTDHWLTLIDDFAEDEREFVRRTAFAMMAWSVVHRKKEPAETFLHFLETIRRHADDERNFVRKAVSWALRSIGKRSASLNAAALDLARELAASEDKTRRWIGKDAVRDLTSEKSRQRLERIANKVSSKPRKA</sequence>
<accession>A0ABV3WT74</accession>
<protein>
    <submittedName>
        <fullName evidence="1">DNA alkylation repair protein</fullName>
    </submittedName>
</protein>
<dbReference type="Pfam" id="PF08713">
    <property type="entry name" value="DNA_alkylation"/>
    <property type="match status" value="1"/>
</dbReference>
<proteinExistence type="predicted"/>
<dbReference type="PANTHER" id="PTHR41291:SF1">
    <property type="entry name" value="DNA ALKYLATION REPAIR PROTEIN"/>
    <property type="match status" value="1"/>
</dbReference>
<dbReference type="EMBL" id="JAZHFV010000003">
    <property type="protein sequence ID" value="MEX4007870.1"/>
    <property type="molecule type" value="Genomic_DNA"/>
</dbReference>